<reference evidence="4" key="1">
    <citation type="journal article" date="2014" name="Microb. Cell Fact.">
        <title>Exploiting Issatchenkia orientalis SD108 for succinic acid production.</title>
        <authorList>
            <person name="Xiao H."/>
            <person name="Shao Z."/>
            <person name="Jiang Y."/>
            <person name="Dole S."/>
            <person name="Zhao H."/>
        </authorList>
    </citation>
    <scope>NUCLEOTIDE SEQUENCE [LARGE SCALE GENOMIC DNA]</scope>
    <source>
        <strain evidence="4">SD108</strain>
    </source>
</reference>
<comment type="caution">
    <text evidence="2">The sequence shown here is derived from an EMBL/GenBank/DDBJ whole genome shotgun (WGS) entry which is preliminary data.</text>
</comment>
<evidence type="ECO:0000256" key="1">
    <source>
        <dbReference type="SAM" id="MobiDB-lite"/>
    </source>
</evidence>
<feature type="compositionally biased region" description="Basic and acidic residues" evidence="1">
    <location>
        <begin position="1"/>
        <end position="11"/>
    </location>
</feature>
<dbReference type="Proteomes" id="UP000029867">
    <property type="component" value="Unassembled WGS sequence"/>
</dbReference>
<dbReference type="HOGENOM" id="CLU_3415231_0_0_1"/>
<reference evidence="2" key="2">
    <citation type="submission" date="2014-08" db="EMBL/GenBank/DDBJ databases">
        <title>Exploiting Issatchenkia orientalis SD108 for Succinic Acid Production.</title>
        <authorList>
            <person name="Xiao H."/>
            <person name="Shao Z."/>
            <person name="Jiang Y."/>
            <person name="Dole S."/>
            <person name="Zhao H."/>
        </authorList>
    </citation>
    <scope>NUCLEOTIDE SEQUENCE [LARGE SCALE GENOMIC DNA]</scope>
    <source>
        <strain evidence="2">SD108</strain>
    </source>
</reference>
<gene>
    <name evidence="3" type="ORF">JL09_g6822</name>
    <name evidence="2" type="ORF">JL09_g6823</name>
</gene>
<protein>
    <submittedName>
        <fullName evidence="2">Uncharacterized protein</fullName>
    </submittedName>
</protein>
<organism evidence="2 4">
    <name type="scientific">Pichia kudriavzevii</name>
    <name type="common">Yeast</name>
    <name type="synonym">Issatchenkia orientalis</name>
    <dbReference type="NCBI Taxonomy" id="4909"/>
    <lineage>
        <taxon>Eukaryota</taxon>
        <taxon>Fungi</taxon>
        <taxon>Dikarya</taxon>
        <taxon>Ascomycota</taxon>
        <taxon>Saccharomycotina</taxon>
        <taxon>Pichiomycetes</taxon>
        <taxon>Pichiales</taxon>
        <taxon>Pichiaceae</taxon>
        <taxon>Pichia</taxon>
    </lineage>
</organism>
<dbReference type="AlphaFoldDB" id="A0A099NJ14"/>
<dbReference type="EMBL" id="JQFK01002101">
    <property type="protein sequence ID" value="KGK32570.1"/>
    <property type="molecule type" value="Genomic_DNA"/>
</dbReference>
<feature type="region of interest" description="Disordered" evidence="1">
    <location>
        <begin position="1"/>
        <end position="27"/>
    </location>
</feature>
<dbReference type="EMBL" id="JQFK01002100">
    <property type="protein sequence ID" value="KGK32571.1"/>
    <property type="molecule type" value="Genomic_DNA"/>
</dbReference>
<name>A0A099NJ14_PICKU</name>
<evidence type="ECO:0000313" key="3">
    <source>
        <dbReference type="EMBL" id="KGK32571.1"/>
    </source>
</evidence>
<proteinExistence type="predicted"/>
<evidence type="ECO:0000313" key="2">
    <source>
        <dbReference type="EMBL" id="KGK32570.1"/>
    </source>
</evidence>
<evidence type="ECO:0000313" key="4">
    <source>
        <dbReference type="Proteomes" id="UP000029867"/>
    </source>
</evidence>
<sequence length="27" mass="3245">MPCHHQEEHPMRSPNWSTLSIKQEVEI</sequence>
<accession>A0A099NJ14</accession>